<dbReference type="SUPFAM" id="SSF46689">
    <property type="entry name" value="Homeodomain-like"/>
    <property type="match status" value="2"/>
</dbReference>
<dbReference type="PROSITE" id="PS00041">
    <property type="entry name" value="HTH_ARAC_FAMILY_1"/>
    <property type="match status" value="1"/>
</dbReference>
<dbReference type="SMART" id="SM00342">
    <property type="entry name" value="HTH_ARAC"/>
    <property type="match status" value="1"/>
</dbReference>
<reference evidence="5 6" key="1">
    <citation type="submission" date="2020-07" db="EMBL/GenBank/DDBJ databases">
        <title>Genomic Encyclopedia of Type Strains, Phase IV (KMG-V): Genome sequencing to study the core and pangenomes of soil and plant-associated prokaryotes.</title>
        <authorList>
            <person name="Whitman W."/>
        </authorList>
    </citation>
    <scope>NUCLEOTIDE SEQUENCE [LARGE SCALE GENOMIC DNA]</scope>
    <source>
        <strain evidence="5 6">X4EP2</strain>
    </source>
</reference>
<keyword evidence="3" id="KW-0804">Transcription</keyword>
<evidence type="ECO:0000259" key="4">
    <source>
        <dbReference type="PROSITE" id="PS01124"/>
    </source>
</evidence>
<dbReference type="Proteomes" id="UP000589520">
    <property type="component" value="Unassembled WGS sequence"/>
</dbReference>
<dbReference type="EMBL" id="JACCCW010000002">
    <property type="protein sequence ID" value="NYF80030.1"/>
    <property type="molecule type" value="Genomic_DNA"/>
</dbReference>
<name>A0A7Y9PHK5_9BACT</name>
<feature type="domain" description="HTH araC/xylS-type" evidence="4">
    <location>
        <begin position="244"/>
        <end position="345"/>
    </location>
</feature>
<evidence type="ECO:0000256" key="3">
    <source>
        <dbReference type="ARBA" id="ARBA00023163"/>
    </source>
</evidence>
<gene>
    <name evidence="5" type="ORF">HDF17_002350</name>
</gene>
<keyword evidence="2" id="KW-0238">DNA-binding</keyword>
<sequence length="353" mass="39588">MKRPHNGIYIVTEPFHHVLPSRSSISTGATASQGLYAEHATDADDHATNLRGWSQLYDQLAPGPFTGAINGLQLDSMHLFHESTSQTLRQSCVVHSDSWWFGFPLSDADEFRVGRSPVGEGCIAIRPGRAHFELLTPRDFHILGIVISRKDLEDHLRILNQTETNLRLFGSETLKIGTAALNKLRFLVCELLQEISSAPKLLQHAASRESMRISVLDALTGICSEGEENHRLKASQLSHYAMVRNVRQYLLEDPYRATSVPELCKVFGASRRTLQYAFQDVLGMAPNAYLRTLRLNGVRRALRDAKPGAASIQQVAADWGFWHLSQFARDYRSLFGELPSERLKRSSSIVNPR</sequence>
<dbReference type="PANTHER" id="PTHR46796:SF12">
    <property type="entry name" value="HTH-TYPE DNA-BINDING TRANSCRIPTIONAL ACTIVATOR EUTR"/>
    <property type="match status" value="1"/>
</dbReference>
<keyword evidence="1" id="KW-0805">Transcription regulation</keyword>
<evidence type="ECO:0000313" key="5">
    <source>
        <dbReference type="EMBL" id="NYF80030.1"/>
    </source>
</evidence>
<dbReference type="InterPro" id="IPR009057">
    <property type="entry name" value="Homeodomain-like_sf"/>
</dbReference>
<organism evidence="5 6">
    <name type="scientific">Granulicella arctica</name>
    <dbReference type="NCBI Taxonomy" id="940613"/>
    <lineage>
        <taxon>Bacteria</taxon>
        <taxon>Pseudomonadati</taxon>
        <taxon>Acidobacteriota</taxon>
        <taxon>Terriglobia</taxon>
        <taxon>Terriglobales</taxon>
        <taxon>Acidobacteriaceae</taxon>
        <taxon>Granulicella</taxon>
    </lineage>
</organism>
<evidence type="ECO:0000256" key="1">
    <source>
        <dbReference type="ARBA" id="ARBA00023015"/>
    </source>
</evidence>
<comment type="caution">
    <text evidence="5">The sequence shown here is derived from an EMBL/GenBank/DDBJ whole genome shotgun (WGS) entry which is preliminary data.</text>
</comment>
<dbReference type="RefSeq" id="WP_179491105.1">
    <property type="nucleotide sequence ID" value="NZ_JACCCW010000002.1"/>
</dbReference>
<dbReference type="Gene3D" id="1.10.10.60">
    <property type="entry name" value="Homeodomain-like"/>
    <property type="match status" value="1"/>
</dbReference>
<keyword evidence="6" id="KW-1185">Reference proteome</keyword>
<evidence type="ECO:0000256" key="2">
    <source>
        <dbReference type="ARBA" id="ARBA00023125"/>
    </source>
</evidence>
<dbReference type="GO" id="GO:0003700">
    <property type="term" value="F:DNA-binding transcription factor activity"/>
    <property type="evidence" value="ECO:0007669"/>
    <property type="project" value="InterPro"/>
</dbReference>
<dbReference type="Pfam" id="PF12833">
    <property type="entry name" value="HTH_18"/>
    <property type="match status" value="1"/>
</dbReference>
<dbReference type="InterPro" id="IPR050204">
    <property type="entry name" value="AraC_XylS_family_regulators"/>
</dbReference>
<accession>A0A7Y9PHK5</accession>
<dbReference type="AlphaFoldDB" id="A0A7Y9PHK5"/>
<dbReference type="InterPro" id="IPR018062">
    <property type="entry name" value="HTH_AraC-typ_CS"/>
</dbReference>
<dbReference type="PANTHER" id="PTHR46796">
    <property type="entry name" value="HTH-TYPE TRANSCRIPTIONAL ACTIVATOR RHAS-RELATED"/>
    <property type="match status" value="1"/>
</dbReference>
<dbReference type="InterPro" id="IPR018060">
    <property type="entry name" value="HTH_AraC"/>
</dbReference>
<protein>
    <submittedName>
        <fullName evidence="5">AraC family ethanolamine operon transcriptional activator</fullName>
    </submittedName>
</protein>
<dbReference type="PROSITE" id="PS01124">
    <property type="entry name" value="HTH_ARAC_FAMILY_2"/>
    <property type="match status" value="1"/>
</dbReference>
<dbReference type="GO" id="GO:0043565">
    <property type="term" value="F:sequence-specific DNA binding"/>
    <property type="evidence" value="ECO:0007669"/>
    <property type="project" value="InterPro"/>
</dbReference>
<evidence type="ECO:0000313" key="6">
    <source>
        <dbReference type="Proteomes" id="UP000589520"/>
    </source>
</evidence>
<proteinExistence type="predicted"/>